<organism evidence="2 3">
    <name type="scientific">Nonomuraea monospora</name>
    <dbReference type="NCBI Taxonomy" id="568818"/>
    <lineage>
        <taxon>Bacteria</taxon>
        <taxon>Bacillati</taxon>
        <taxon>Actinomycetota</taxon>
        <taxon>Actinomycetes</taxon>
        <taxon>Streptosporangiales</taxon>
        <taxon>Streptosporangiaceae</taxon>
        <taxon>Nonomuraea</taxon>
    </lineage>
</organism>
<dbReference type="Gene3D" id="3.50.50.60">
    <property type="entry name" value="FAD/NAD(P)-binding domain"/>
    <property type="match status" value="1"/>
</dbReference>
<name>A0ABP5Q1L9_9ACTN</name>
<dbReference type="EMBL" id="BAAAQX010000070">
    <property type="protein sequence ID" value="GAA2216456.1"/>
    <property type="molecule type" value="Genomic_DNA"/>
</dbReference>
<proteinExistence type="predicted"/>
<evidence type="ECO:0000313" key="2">
    <source>
        <dbReference type="EMBL" id="GAA2216456.1"/>
    </source>
</evidence>
<evidence type="ECO:0000313" key="3">
    <source>
        <dbReference type="Proteomes" id="UP001499843"/>
    </source>
</evidence>
<dbReference type="PANTHER" id="PTHR42685">
    <property type="entry name" value="GERANYLGERANYL DIPHOSPHATE REDUCTASE"/>
    <property type="match status" value="1"/>
</dbReference>
<comment type="caution">
    <text evidence="2">The sequence shown here is derived from an EMBL/GenBank/DDBJ whole genome shotgun (WGS) entry which is preliminary data.</text>
</comment>
<feature type="domain" description="FAD-binding" evidence="1">
    <location>
        <begin position="5"/>
        <end position="327"/>
    </location>
</feature>
<dbReference type="PRINTS" id="PR00420">
    <property type="entry name" value="RNGMNOXGNASE"/>
</dbReference>
<reference evidence="3" key="1">
    <citation type="journal article" date="2019" name="Int. J. Syst. Evol. Microbiol.">
        <title>The Global Catalogue of Microorganisms (GCM) 10K type strain sequencing project: providing services to taxonomists for standard genome sequencing and annotation.</title>
        <authorList>
            <consortium name="The Broad Institute Genomics Platform"/>
            <consortium name="The Broad Institute Genome Sequencing Center for Infectious Disease"/>
            <person name="Wu L."/>
            <person name="Ma J."/>
        </authorList>
    </citation>
    <scope>NUCLEOTIDE SEQUENCE [LARGE SCALE GENOMIC DNA]</scope>
    <source>
        <strain evidence="3">JCM 16114</strain>
    </source>
</reference>
<dbReference type="Proteomes" id="UP001499843">
    <property type="component" value="Unassembled WGS sequence"/>
</dbReference>
<keyword evidence="3" id="KW-1185">Reference proteome</keyword>
<dbReference type="InterPro" id="IPR050407">
    <property type="entry name" value="Geranylgeranyl_reductase"/>
</dbReference>
<dbReference type="Pfam" id="PF01494">
    <property type="entry name" value="FAD_binding_3"/>
    <property type="match status" value="1"/>
</dbReference>
<sequence>MAEQADVVIAGARCAGAATAATLAREGRRVIAVDPARFPATTVSTHLLFAGGVAELARLGALERVAKIGAPRLSRAFIGGPGHAADGSYSPVDGIDYGLCVRRAPLDQALAETACEAGAEIRQGHRVTGLIWENGRAAGVRVRDQTAPGHDGREYEIRASLVVGADGRRSTVARLVSAERPRISHANGRACYYAYYDDPHPEWRSTAAMWLTGRELGNAFPCDDGLTLVLLMPPVERAADFRGNLDAEFDRTVRLVPGLAARLDGCARQTRIVSSAEHPSYFRRSAGPGWALAGDAGHFKDPVTAQGIRDAVRFGRLLGESVADVLDDPVALDRATLAWERTRDAQCVHTYHWTNLLGRGDGLAHVQFELLRALTGGPDGVRRVLDVYSRIRDPRETLALPGLLKATARALRGGGGRRAAIARASGEALAELAGHRSEARRLLAGGAPAARNPRH</sequence>
<protein>
    <submittedName>
        <fullName evidence="2">NAD(P)/FAD-dependent oxidoreductase</fullName>
    </submittedName>
</protein>
<evidence type="ECO:0000259" key="1">
    <source>
        <dbReference type="Pfam" id="PF01494"/>
    </source>
</evidence>
<accession>A0ABP5Q1L9</accession>
<dbReference type="PANTHER" id="PTHR42685:SF22">
    <property type="entry name" value="CONDITIONED MEDIUM FACTOR RECEPTOR 1"/>
    <property type="match status" value="1"/>
</dbReference>
<dbReference type="InterPro" id="IPR002938">
    <property type="entry name" value="FAD-bd"/>
</dbReference>
<gene>
    <name evidence="2" type="ORF">GCM10009850_119250</name>
</gene>
<dbReference type="RefSeq" id="WP_344496073.1">
    <property type="nucleotide sequence ID" value="NZ_BAAAQX010000070.1"/>
</dbReference>
<dbReference type="SUPFAM" id="SSF51905">
    <property type="entry name" value="FAD/NAD(P)-binding domain"/>
    <property type="match status" value="1"/>
</dbReference>
<dbReference type="InterPro" id="IPR036188">
    <property type="entry name" value="FAD/NAD-bd_sf"/>
</dbReference>